<dbReference type="EMBL" id="HBFX01060689">
    <property type="protein sequence ID" value="CAD8985547.1"/>
    <property type="molecule type" value="Transcribed_RNA"/>
</dbReference>
<evidence type="ECO:0000256" key="1">
    <source>
        <dbReference type="SAM" id="MobiDB-lite"/>
    </source>
</evidence>
<name>A0A6U4MIH4_HEMAN</name>
<gene>
    <name evidence="3" type="ORF">HAND00432_LOCUS36560</name>
    <name evidence="2" type="ORF">HAND1043_LOCUS21661</name>
</gene>
<protein>
    <submittedName>
        <fullName evidence="3">Uncharacterized protein</fullName>
    </submittedName>
</protein>
<dbReference type="AlphaFoldDB" id="A0A6U4MIH4"/>
<feature type="region of interest" description="Disordered" evidence="1">
    <location>
        <begin position="1"/>
        <end position="133"/>
    </location>
</feature>
<proteinExistence type="predicted"/>
<organism evidence="3">
    <name type="scientific">Hemiselmis andersenii</name>
    <name type="common">Cryptophyte alga</name>
    <dbReference type="NCBI Taxonomy" id="464988"/>
    <lineage>
        <taxon>Eukaryota</taxon>
        <taxon>Cryptophyceae</taxon>
        <taxon>Cryptomonadales</taxon>
        <taxon>Hemiselmidaceae</taxon>
        <taxon>Hemiselmis</taxon>
    </lineage>
</organism>
<feature type="region of interest" description="Disordered" evidence="1">
    <location>
        <begin position="176"/>
        <end position="202"/>
    </location>
</feature>
<evidence type="ECO:0000313" key="3">
    <source>
        <dbReference type="EMBL" id="CAD8985547.1"/>
    </source>
</evidence>
<reference evidence="3" key="1">
    <citation type="submission" date="2021-01" db="EMBL/GenBank/DDBJ databases">
        <authorList>
            <person name="Corre E."/>
            <person name="Pelletier E."/>
            <person name="Niang G."/>
            <person name="Scheremetjew M."/>
            <person name="Finn R."/>
            <person name="Kale V."/>
            <person name="Holt S."/>
            <person name="Cochrane G."/>
            <person name="Meng A."/>
            <person name="Brown T."/>
            <person name="Cohen L."/>
        </authorList>
    </citation>
    <scope>NUCLEOTIDE SEQUENCE</scope>
    <source>
        <strain evidence="2">CCMP441</strain>
        <strain evidence="3">CCMP644</strain>
    </source>
</reference>
<evidence type="ECO:0000313" key="2">
    <source>
        <dbReference type="EMBL" id="CAD8755153.1"/>
    </source>
</evidence>
<accession>A0A6U4MIH4</accession>
<dbReference type="EMBL" id="HBFK01035727">
    <property type="protein sequence ID" value="CAD8755153.1"/>
    <property type="molecule type" value="Transcribed_RNA"/>
</dbReference>
<sequence length="202" mass="21390">MAAQEVLVTNGAQGAPSMMSSGNFDFGGWEEDNTQDSSSKGSSIDGLGMGPPANKTRNSRQDFINASHGREAGSLSPVASLRQCSLTPGQQPGKKRSVSPLRIRGQGRALASTSEAPHAGLKRDSLKSDDDQEEIVDDGFDTWRGLSWEDESKGGIEGLVGAAPLKSDSLEGDLESLMRPTDSMDSMEEGLQALLKQPVPEN</sequence>